<keyword evidence="3" id="KW-1185">Reference proteome</keyword>
<feature type="region of interest" description="Disordered" evidence="1">
    <location>
        <begin position="41"/>
        <end position="96"/>
    </location>
</feature>
<dbReference type="Proteomes" id="UP001642484">
    <property type="component" value="Unassembled WGS sequence"/>
</dbReference>
<organism evidence="2 3">
    <name type="scientific">Durusdinium trenchii</name>
    <dbReference type="NCBI Taxonomy" id="1381693"/>
    <lineage>
        <taxon>Eukaryota</taxon>
        <taxon>Sar</taxon>
        <taxon>Alveolata</taxon>
        <taxon>Dinophyceae</taxon>
        <taxon>Suessiales</taxon>
        <taxon>Symbiodiniaceae</taxon>
        <taxon>Durusdinium</taxon>
    </lineage>
</organism>
<protein>
    <submittedName>
        <fullName evidence="2">Uncharacterized protein</fullName>
    </submittedName>
</protein>
<evidence type="ECO:0000256" key="1">
    <source>
        <dbReference type="SAM" id="MobiDB-lite"/>
    </source>
</evidence>
<feature type="non-terminal residue" evidence="2">
    <location>
        <position position="277"/>
    </location>
</feature>
<proteinExistence type="predicted"/>
<evidence type="ECO:0000313" key="2">
    <source>
        <dbReference type="EMBL" id="CAK9041598.1"/>
    </source>
</evidence>
<evidence type="ECO:0000313" key="3">
    <source>
        <dbReference type="Proteomes" id="UP001642484"/>
    </source>
</evidence>
<reference evidence="2 3" key="1">
    <citation type="submission" date="2024-02" db="EMBL/GenBank/DDBJ databases">
        <authorList>
            <person name="Chen Y."/>
            <person name="Shah S."/>
            <person name="Dougan E. K."/>
            <person name="Thang M."/>
            <person name="Chan C."/>
        </authorList>
    </citation>
    <scope>NUCLEOTIDE SEQUENCE [LARGE SCALE GENOMIC DNA]</scope>
</reference>
<comment type="caution">
    <text evidence="2">The sequence shown here is derived from an EMBL/GenBank/DDBJ whole genome shotgun (WGS) entry which is preliminary data.</text>
</comment>
<feature type="region of interest" description="Disordered" evidence="1">
    <location>
        <begin position="212"/>
        <end position="231"/>
    </location>
</feature>
<dbReference type="EMBL" id="CAXAMN010013723">
    <property type="protein sequence ID" value="CAK9041598.1"/>
    <property type="molecule type" value="Genomic_DNA"/>
</dbReference>
<name>A0ABP0LS91_9DINO</name>
<accession>A0ABP0LS91</accession>
<gene>
    <name evidence="2" type="ORF">CCMP2556_LOCUS22279</name>
</gene>
<sequence>MPAEGTSAETLLAGVSFLDAGGVKLEDLGEEAQKELDELERARMRQQATPQAKVVEHVDGAPEASPVRVPEDSHPAVPSPDHTPPADELPAPEVPLYQVYEPVSQSQQDGDGDRQPNVQPYEIYWSEEELFRVEDVTDSASIWGAETIPGSLENLGPDRPTSELFEGEVTEQMLFGEHDAATVDEYMLPEDDEGSDVHGYLAELIGAMRSPSKVDVEDMPQHTKEDKKEKARLDATLRRMCTPKADGSVDVPKEIYEKYLDKGRGRDELRELLKKCN</sequence>